<dbReference type="PANTHER" id="PTHR33649">
    <property type="entry name" value="PAR1 PROTEIN"/>
    <property type="match status" value="1"/>
</dbReference>
<protein>
    <submittedName>
        <fullName evidence="2">Uncharacterized protein</fullName>
    </submittedName>
</protein>
<dbReference type="PANTHER" id="PTHR33649:SF2">
    <property type="entry name" value="PAR1 PROTEIN"/>
    <property type="match status" value="1"/>
</dbReference>
<proteinExistence type="predicted"/>
<feature type="region of interest" description="Disordered" evidence="1">
    <location>
        <begin position="18"/>
        <end position="85"/>
    </location>
</feature>
<name>A0AAN9MFU0_PHACN</name>
<sequence length="294" mass="31644">MNTALTLRHHHRRVPSLILSVVAPPPSSGARTKSIPPPHCLGSRRRRQSPSSPPSSVPVSPSAASALPPAAGSTSPSPPSPPFLQAIRRSLSNISSPPPSPTASPTGRTFMIFFLAFSLTLRVTLGGTKCENLSHETCSFAVSSGGKRCVLEKRVKRSGEEAYACKTSNIEAENLKDHVETDQCIKACGLDRKSLGILSNSLLESTFTHKHHSSHSSHSSCHQPSFSSLRSARHHDQRHSQSLLLLPLYSPKPFPCHSALTFSPLPPTASPTQTTAAQTCFLSVTRFSARKRLI</sequence>
<evidence type="ECO:0000256" key="1">
    <source>
        <dbReference type="SAM" id="MobiDB-lite"/>
    </source>
</evidence>
<keyword evidence="3" id="KW-1185">Reference proteome</keyword>
<dbReference type="AlphaFoldDB" id="A0AAN9MFU0"/>
<gene>
    <name evidence="2" type="ORF">VNO80_19103</name>
</gene>
<organism evidence="2 3">
    <name type="scientific">Phaseolus coccineus</name>
    <name type="common">Scarlet runner bean</name>
    <name type="synonym">Phaseolus multiflorus</name>
    <dbReference type="NCBI Taxonomy" id="3886"/>
    <lineage>
        <taxon>Eukaryota</taxon>
        <taxon>Viridiplantae</taxon>
        <taxon>Streptophyta</taxon>
        <taxon>Embryophyta</taxon>
        <taxon>Tracheophyta</taxon>
        <taxon>Spermatophyta</taxon>
        <taxon>Magnoliopsida</taxon>
        <taxon>eudicotyledons</taxon>
        <taxon>Gunneridae</taxon>
        <taxon>Pentapetalae</taxon>
        <taxon>rosids</taxon>
        <taxon>fabids</taxon>
        <taxon>Fabales</taxon>
        <taxon>Fabaceae</taxon>
        <taxon>Papilionoideae</taxon>
        <taxon>50 kb inversion clade</taxon>
        <taxon>NPAAA clade</taxon>
        <taxon>indigoferoid/millettioid clade</taxon>
        <taxon>Phaseoleae</taxon>
        <taxon>Phaseolus</taxon>
    </lineage>
</organism>
<evidence type="ECO:0000313" key="3">
    <source>
        <dbReference type="Proteomes" id="UP001374584"/>
    </source>
</evidence>
<reference evidence="2 3" key="1">
    <citation type="submission" date="2024-01" db="EMBL/GenBank/DDBJ databases">
        <title>The genomes of 5 underutilized Papilionoideae crops provide insights into root nodulation and disease resistanc.</title>
        <authorList>
            <person name="Jiang F."/>
        </authorList>
    </citation>
    <scope>NUCLEOTIDE SEQUENCE [LARGE SCALE GENOMIC DNA]</scope>
    <source>
        <strain evidence="2">JINMINGXINNONG_FW02</strain>
        <tissue evidence="2">Leaves</tissue>
    </source>
</reference>
<evidence type="ECO:0000313" key="2">
    <source>
        <dbReference type="EMBL" id="KAK7353652.1"/>
    </source>
</evidence>
<accession>A0AAN9MFU0</accession>
<feature type="compositionally biased region" description="Low complexity" evidence="1">
    <location>
        <begin position="216"/>
        <end position="228"/>
    </location>
</feature>
<comment type="caution">
    <text evidence="2">The sequence shown here is derived from an EMBL/GenBank/DDBJ whole genome shotgun (WGS) entry which is preliminary data.</text>
</comment>
<dbReference type="InterPro" id="IPR009489">
    <property type="entry name" value="PAR1"/>
</dbReference>
<dbReference type="EMBL" id="JAYMYR010000007">
    <property type="protein sequence ID" value="KAK7353652.1"/>
    <property type="molecule type" value="Genomic_DNA"/>
</dbReference>
<dbReference type="Pfam" id="PF06521">
    <property type="entry name" value="PAR1"/>
    <property type="match status" value="1"/>
</dbReference>
<feature type="region of interest" description="Disordered" evidence="1">
    <location>
        <begin position="213"/>
        <end position="233"/>
    </location>
</feature>
<dbReference type="Proteomes" id="UP001374584">
    <property type="component" value="Unassembled WGS sequence"/>
</dbReference>
<feature type="compositionally biased region" description="Low complexity" evidence="1">
    <location>
        <begin position="57"/>
        <end position="75"/>
    </location>
</feature>